<accession>A0AAD7FV13</accession>
<reference evidence="1" key="1">
    <citation type="submission" date="2023-03" db="EMBL/GenBank/DDBJ databases">
        <title>Massive genome expansion in bonnet fungi (Mycena s.s.) driven by repeated elements and novel gene families across ecological guilds.</title>
        <authorList>
            <consortium name="Lawrence Berkeley National Laboratory"/>
            <person name="Harder C.B."/>
            <person name="Miyauchi S."/>
            <person name="Viragh M."/>
            <person name="Kuo A."/>
            <person name="Thoen E."/>
            <person name="Andreopoulos B."/>
            <person name="Lu D."/>
            <person name="Skrede I."/>
            <person name="Drula E."/>
            <person name="Henrissat B."/>
            <person name="Morin E."/>
            <person name="Kohler A."/>
            <person name="Barry K."/>
            <person name="LaButti K."/>
            <person name="Morin E."/>
            <person name="Salamov A."/>
            <person name="Lipzen A."/>
            <person name="Mereny Z."/>
            <person name="Hegedus B."/>
            <person name="Baldrian P."/>
            <person name="Stursova M."/>
            <person name="Weitz H."/>
            <person name="Taylor A."/>
            <person name="Grigoriev I.V."/>
            <person name="Nagy L.G."/>
            <person name="Martin F."/>
            <person name="Kauserud H."/>
        </authorList>
    </citation>
    <scope>NUCLEOTIDE SEQUENCE</scope>
    <source>
        <strain evidence="1">CBHHK067</strain>
    </source>
</reference>
<dbReference type="AlphaFoldDB" id="A0AAD7FV13"/>
<dbReference type="Proteomes" id="UP001221757">
    <property type="component" value="Unassembled WGS sequence"/>
</dbReference>
<organism evidence="1 2">
    <name type="scientific">Mycena rosella</name>
    <name type="common">Pink bonnet</name>
    <name type="synonym">Agaricus rosellus</name>
    <dbReference type="NCBI Taxonomy" id="1033263"/>
    <lineage>
        <taxon>Eukaryota</taxon>
        <taxon>Fungi</taxon>
        <taxon>Dikarya</taxon>
        <taxon>Basidiomycota</taxon>
        <taxon>Agaricomycotina</taxon>
        <taxon>Agaricomycetes</taxon>
        <taxon>Agaricomycetidae</taxon>
        <taxon>Agaricales</taxon>
        <taxon>Marasmiineae</taxon>
        <taxon>Mycenaceae</taxon>
        <taxon>Mycena</taxon>
    </lineage>
</organism>
<proteinExistence type="predicted"/>
<evidence type="ECO:0000313" key="2">
    <source>
        <dbReference type="Proteomes" id="UP001221757"/>
    </source>
</evidence>
<name>A0AAD7FV13_MYCRO</name>
<evidence type="ECO:0000313" key="1">
    <source>
        <dbReference type="EMBL" id="KAJ7640925.1"/>
    </source>
</evidence>
<dbReference type="EMBL" id="JARKIE010000421">
    <property type="protein sequence ID" value="KAJ7640925.1"/>
    <property type="molecule type" value="Genomic_DNA"/>
</dbReference>
<keyword evidence="2" id="KW-1185">Reference proteome</keyword>
<comment type="caution">
    <text evidence="1">The sequence shown here is derived from an EMBL/GenBank/DDBJ whole genome shotgun (WGS) entry which is preliminary data.</text>
</comment>
<gene>
    <name evidence="1" type="ORF">B0H17DRAFT_1148878</name>
</gene>
<sequence length="153" mass="17630">MEEPDESRPPLPSRCLCDCSIRLLVLHNPKKALKSILFHLEVQQLDVWLAPNTGADTEARSKKTSKGIKSIWNTHVGRRQRTEPRRGNTYTGSSASIAWRLLTNVAVKRTEGVQRPRDYQVEWEIYQQNKQQDMECWVANARFEGEEGVLVRV</sequence>
<protein>
    <submittedName>
        <fullName evidence="1">Uncharacterized protein</fullName>
    </submittedName>
</protein>